<gene>
    <name evidence="3" type="ORF">Q4610_05710</name>
</gene>
<dbReference type="EMBL" id="JAUQOM010000002">
    <property type="protein sequence ID" value="MDO7834537.1"/>
    <property type="molecule type" value="Genomic_DNA"/>
</dbReference>
<accession>A0ABT8ZJ22</accession>
<evidence type="ECO:0000313" key="3">
    <source>
        <dbReference type="EMBL" id="MDO7834537.1"/>
    </source>
</evidence>
<dbReference type="InterPro" id="IPR003746">
    <property type="entry name" value="DUF167"/>
</dbReference>
<evidence type="ECO:0000313" key="4">
    <source>
        <dbReference type="Proteomes" id="UP001176471"/>
    </source>
</evidence>
<sequence length="113" mass="11990">MTPALPSAWSQAGNDLLLCVRLTPGSAKEAIGGGWTDAQGARWLSARVRAVPEKGKANSALIALLAKRLDWPRSAILLESGDTNRLKRLRITGGGGDACARLVALIETWVELT</sequence>
<keyword evidence="4" id="KW-1185">Reference proteome</keyword>
<dbReference type="Pfam" id="PF02594">
    <property type="entry name" value="DUF167"/>
    <property type="match status" value="1"/>
</dbReference>
<dbReference type="NCBIfam" id="TIGR00251">
    <property type="entry name" value="DUF167 family protein"/>
    <property type="match status" value="1"/>
</dbReference>
<organism evidence="3 4">
    <name type="scientific">Sphingobium cyanobacteriorum</name>
    <dbReference type="NCBI Taxonomy" id="3063954"/>
    <lineage>
        <taxon>Bacteria</taxon>
        <taxon>Pseudomonadati</taxon>
        <taxon>Pseudomonadota</taxon>
        <taxon>Alphaproteobacteria</taxon>
        <taxon>Sphingomonadales</taxon>
        <taxon>Sphingomonadaceae</taxon>
        <taxon>Sphingobium</taxon>
    </lineage>
</organism>
<comment type="caution">
    <text evidence="3">The sequence shown here is derived from an EMBL/GenBank/DDBJ whole genome shotgun (WGS) entry which is preliminary data.</text>
</comment>
<proteinExistence type="inferred from homology"/>
<comment type="similarity">
    <text evidence="1 2">Belongs to the UPF0235 family.</text>
</comment>
<dbReference type="InterPro" id="IPR036591">
    <property type="entry name" value="YggU-like_sf"/>
</dbReference>
<dbReference type="SUPFAM" id="SSF69786">
    <property type="entry name" value="YggU-like"/>
    <property type="match status" value="1"/>
</dbReference>
<name>A0ABT8ZJ22_9SPHN</name>
<evidence type="ECO:0000256" key="2">
    <source>
        <dbReference type="HAMAP-Rule" id="MF_00634"/>
    </source>
</evidence>
<evidence type="ECO:0000256" key="1">
    <source>
        <dbReference type="ARBA" id="ARBA00010364"/>
    </source>
</evidence>
<dbReference type="Gene3D" id="3.30.1200.10">
    <property type="entry name" value="YggU-like"/>
    <property type="match status" value="1"/>
</dbReference>
<dbReference type="SMART" id="SM01152">
    <property type="entry name" value="DUF167"/>
    <property type="match status" value="1"/>
</dbReference>
<protein>
    <recommendedName>
        <fullName evidence="2">UPF0235 protein Q4610_05710</fullName>
    </recommendedName>
</protein>
<reference evidence="3" key="1">
    <citation type="submission" date="2023-07" db="EMBL/GenBank/DDBJ databases">
        <title>Bacterial whole genome sequence for Sphingobium sp. HBC34.</title>
        <authorList>
            <person name="Le V."/>
            <person name="Ko S.-R."/>
            <person name="Ahn C.-Y."/>
            <person name="Oh H.-M."/>
        </authorList>
    </citation>
    <scope>NUCLEOTIDE SEQUENCE</scope>
    <source>
        <strain evidence="3">HBC34</strain>
    </source>
</reference>
<dbReference type="Proteomes" id="UP001176471">
    <property type="component" value="Unassembled WGS sequence"/>
</dbReference>
<dbReference type="HAMAP" id="MF_00634">
    <property type="entry name" value="UPF0235"/>
    <property type="match status" value="1"/>
</dbReference>